<feature type="domain" description="Glycosyl transferase family 1" evidence="1">
    <location>
        <begin position="183"/>
        <end position="350"/>
    </location>
</feature>
<dbReference type="Pfam" id="PF00534">
    <property type="entry name" value="Glycos_transf_1"/>
    <property type="match status" value="1"/>
</dbReference>
<dbReference type="PANTHER" id="PTHR12526:SF630">
    <property type="entry name" value="GLYCOSYLTRANSFERASE"/>
    <property type="match status" value="1"/>
</dbReference>
<dbReference type="Proteomes" id="UP000178572">
    <property type="component" value="Unassembled WGS sequence"/>
</dbReference>
<dbReference type="EMBL" id="MFLN01000042">
    <property type="protein sequence ID" value="OGG66584.1"/>
    <property type="molecule type" value="Genomic_DNA"/>
</dbReference>
<dbReference type="Gene3D" id="3.40.50.2000">
    <property type="entry name" value="Glycogen Phosphorylase B"/>
    <property type="match status" value="2"/>
</dbReference>
<evidence type="ECO:0000313" key="4">
    <source>
        <dbReference type="Proteomes" id="UP000178572"/>
    </source>
</evidence>
<proteinExistence type="predicted"/>
<evidence type="ECO:0000313" key="3">
    <source>
        <dbReference type="EMBL" id="OGG66584.1"/>
    </source>
</evidence>
<evidence type="ECO:0008006" key="5">
    <source>
        <dbReference type="Google" id="ProtNLM"/>
    </source>
</evidence>
<dbReference type="STRING" id="1798500.A3C21_02830"/>
<organism evidence="3 4">
    <name type="scientific">Candidatus Kaiserbacteria bacterium RIFCSPHIGHO2_02_FULL_59_21</name>
    <dbReference type="NCBI Taxonomy" id="1798500"/>
    <lineage>
        <taxon>Bacteria</taxon>
        <taxon>Candidatus Kaiseribacteriota</taxon>
    </lineage>
</organism>
<accession>A0A1F6DYR2</accession>
<name>A0A1F6DYR2_9BACT</name>
<evidence type="ECO:0000259" key="1">
    <source>
        <dbReference type="Pfam" id="PF00534"/>
    </source>
</evidence>
<dbReference type="AlphaFoldDB" id="A0A1F6DYR2"/>
<dbReference type="Pfam" id="PF13439">
    <property type="entry name" value="Glyco_transf_4"/>
    <property type="match status" value="1"/>
</dbReference>
<dbReference type="PANTHER" id="PTHR12526">
    <property type="entry name" value="GLYCOSYLTRANSFERASE"/>
    <property type="match status" value="1"/>
</dbReference>
<sequence length="372" mass="41555">MKKRMRVAFIPNDFLVGGVQRLHLGVFAGLDPSRYEMHLITLFEFSGKQDLYAEIPPYVAVHRLSFKGFKDVGGWMALYRTLRSVRPDIVIASLFFAHTVCRVLKPFLGCPVVTTENNTYVNKSRGAIFVDWLLSHITYKIIAVSETVRSFTSKQEHISSEKFMVVRSGIDVAEIVKKTDAVDREAVRRSVGLGTDDLVAINVARLTKQKNQGSLIEAFAEFSSARPNRKLLILGEGSMYEEYARMIRELNAEDRIKLLGNIMDVTSYYAASDFFVSPSHIEGFGIAHVEAFACGIPVLTTKTAGPDEMIEEGKNGLFIAAPSPIAIREGLEKMSTLDLASMRDACRKTADRYDIRRTVALYEKLIHDVAGT</sequence>
<protein>
    <recommendedName>
        <fullName evidence="5">Glycosyl transferase family 1 domain-containing protein</fullName>
    </recommendedName>
</protein>
<dbReference type="GO" id="GO:0016757">
    <property type="term" value="F:glycosyltransferase activity"/>
    <property type="evidence" value="ECO:0007669"/>
    <property type="project" value="InterPro"/>
</dbReference>
<reference evidence="3 4" key="1">
    <citation type="journal article" date="2016" name="Nat. Commun.">
        <title>Thousands of microbial genomes shed light on interconnected biogeochemical processes in an aquifer system.</title>
        <authorList>
            <person name="Anantharaman K."/>
            <person name="Brown C.T."/>
            <person name="Hug L.A."/>
            <person name="Sharon I."/>
            <person name="Castelle C.J."/>
            <person name="Probst A.J."/>
            <person name="Thomas B.C."/>
            <person name="Singh A."/>
            <person name="Wilkins M.J."/>
            <person name="Karaoz U."/>
            <person name="Brodie E.L."/>
            <person name="Williams K.H."/>
            <person name="Hubbard S.S."/>
            <person name="Banfield J.F."/>
        </authorList>
    </citation>
    <scope>NUCLEOTIDE SEQUENCE [LARGE SCALE GENOMIC DNA]</scope>
</reference>
<dbReference type="SUPFAM" id="SSF53756">
    <property type="entry name" value="UDP-Glycosyltransferase/glycogen phosphorylase"/>
    <property type="match status" value="1"/>
</dbReference>
<dbReference type="InterPro" id="IPR028098">
    <property type="entry name" value="Glyco_trans_4-like_N"/>
</dbReference>
<feature type="domain" description="Glycosyltransferase subfamily 4-like N-terminal" evidence="2">
    <location>
        <begin position="16"/>
        <end position="173"/>
    </location>
</feature>
<evidence type="ECO:0000259" key="2">
    <source>
        <dbReference type="Pfam" id="PF13439"/>
    </source>
</evidence>
<comment type="caution">
    <text evidence="3">The sequence shown here is derived from an EMBL/GenBank/DDBJ whole genome shotgun (WGS) entry which is preliminary data.</text>
</comment>
<dbReference type="InterPro" id="IPR001296">
    <property type="entry name" value="Glyco_trans_1"/>
</dbReference>
<gene>
    <name evidence="3" type="ORF">A3C21_02830</name>
</gene>